<accession>A0A0F9RY40</accession>
<organism evidence="1">
    <name type="scientific">marine sediment metagenome</name>
    <dbReference type="NCBI Taxonomy" id="412755"/>
    <lineage>
        <taxon>unclassified sequences</taxon>
        <taxon>metagenomes</taxon>
        <taxon>ecological metagenomes</taxon>
    </lineage>
</organism>
<protein>
    <submittedName>
        <fullName evidence="1">Uncharacterized protein</fullName>
    </submittedName>
</protein>
<proteinExistence type="predicted"/>
<dbReference type="EMBL" id="LAZR01002454">
    <property type="protein sequence ID" value="KKN29841.1"/>
    <property type="molecule type" value="Genomic_DNA"/>
</dbReference>
<dbReference type="AlphaFoldDB" id="A0A0F9RY40"/>
<evidence type="ECO:0000313" key="1">
    <source>
        <dbReference type="EMBL" id="KKN29841.1"/>
    </source>
</evidence>
<comment type="caution">
    <text evidence="1">The sequence shown here is derived from an EMBL/GenBank/DDBJ whole genome shotgun (WGS) entry which is preliminary data.</text>
</comment>
<gene>
    <name evidence="1" type="ORF">LCGC14_0840090</name>
</gene>
<sequence length="101" mass="11112">MPRPPRPLSAQILATLDKRPKLRYTITSKGNKAFTRGDSPDDVLLSSLIEALDANNDQPVSLQTWREFHKPKGITNSPLRALVVGGFVSVVSRSKVAFAVR</sequence>
<name>A0A0F9RY40_9ZZZZ</name>
<reference evidence="1" key="1">
    <citation type="journal article" date="2015" name="Nature">
        <title>Complex archaea that bridge the gap between prokaryotes and eukaryotes.</title>
        <authorList>
            <person name="Spang A."/>
            <person name="Saw J.H."/>
            <person name="Jorgensen S.L."/>
            <person name="Zaremba-Niedzwiedzka K."/>
            <person name="Martijn J."/>
            <person name="Lind A.E."/>
            <person name="van Eijk R."/>
            <person name="Schleper C."/>
            <person name="Guy L."/>
            <person name="Ettema T.J."/>
        </authorList>
    </citation>
    <scope>NUCLEOTIDE SEQUENCE</scope>
</reference>